<keyword evidence="2" id="KW-1003">Cell membrane</keyword>
<keyword evidence="11" id="KW-1185">Reference proteome</keyword>
<comment type="subcellular location">
    <subcellularLocation>
        <location evidence="1">Cell membrane</location>
        <topology evidence="1">Multi-pass membrane protein</topology>
    </subcellularLocation>
</comment>
<dbReference type="GO" id="GO:0010041">
    <property type="term" value="P:response to iron(III) ion"/>
    <property type="evidence" value="ECO:0007669"/>
    <property type="project" value="TreeGrafter"/>
</dbReference>
<evidence type="ECO:0000256" key="8">
    <source>
        <dbReference type="SAM" id="Phobius"/>
    </source>
</evidence>
<protein>
    <submittedName>
        <fullName evidence="10">Phospholipid carrier-dependent glycosyltransferase</fullName>
    </submittedName>
</protein>
<reference evidence="10 11" key="1">
    <citation type="journal article" date="2016" name="Int. J. Syst. Evol. Microbiol.">
        <title>Acidipila dinghuensis sp. nov., an acidobacterium isolated from forest soil.</title>
        <authorList>
            <person name="Jiang Y.W."/>
            <person name="Wang J."/>
            <person name="Chen M.H."/>
            <person name="Lv Y.Y."/>
            <person name="Qiu L.H."/>
        </authorList>
    </citation>
    <scope>NUCLEOTIDE SEQUENCE [LARGE SCALE GENOMIC DNA]</scope>
    <source>
        <strain evidence="10 11">DHOF10</strain>
    </source>
</reference>
<dbReference type="AlphaFoldDB" id="A0A4Q1SKH4"/>
<keyword evidence="6 8" id="KW-1133">Transmembrane helix</keyword>
<dbReference type="GO" id="GO:0005886">
    <property type="term" value="C:plasma membrane"/>
    <property type="evidence" value="ECO:0007669"/>
    <property type="project" value="UniProtKB-SubCell"/>
</dbReference>
<feature type="transmembrane region" description="Helical" evidence="8">
    <location>
        <begin position="405"/>
        <end position="426"/>
    </location>
</feature>
<comment type="caution">
    <text evidence="10">The sequence shown here is derived from an EMBL/GenBank/DDBJ whole genome shotgun (WGS) entry which is preliminary data.</text>
</comment>
<feature type="transmembrane region" description="Helical" evidence="8">
    <location>
        <begin position="118"/>
        <end position="147"/>
    </location>
</feature>
<feature type="transmembrane region" description="Helical" evidence="8">
    <location>
        <begin position="250"/>
        <end position="271"/>
    </location>
</feature>
<evidence type="ECO:0000256" key="7">
    <source>
        <dbReference type="ARBA" id="ARBA00023136"/>
    </source>
</evidence>
<dbReference type="GO" id="GO:0009103">
    <property type="term" value="P:lipopolysaccharide biosynthetic process"/>
    <property type="evidence" value="ECO:0007669"/>
    <property type="project" value="UniProtKB-ARBA"/>
</dbReference>
<keyword evidence="7 8" id="KW-0472">Membrane</keyword>
<evidence type="ECO:0000256" key="5">
    <source>
        <dbReference type="ARBA" id="ARBA00022692"/>
    </source>
</evidence>
<dbReference type="InterPro" id="IPR050297">
    <property type="entry name" value="LipidA_mod_glycosyltrf_83"/>
</dbReference>
<evidence type="ECO:0000313" key="10">
    <source>
        <dbReference type="EMBL" id="RXS97963.1"/>
    </source>
</evidence>
<gene>
    <name evidence="10" type="ORF">ESZ00_08960</name>
</gene>
<feature type="transmembrane region" description="Helical" evidence="8">
    <location>
        <begin position="344"/>
        <end position="365"/>
    </location>
</feature>
<evidence type="ECO:0000256" key="2">
    <source>
        <dbReference type="ARBA" id="ARBA00022475"/>
    </source>
</evidence>
<keyword evidence="4 10" id="KW-0808">Transferase</keyword>
<dbReference type="PANTHER" id="PTHR33908">
    <property type="entry name" value="MANNOSYLTRANSFERASE YKCB-RELATED"/>
    <property type="match status" value="1"/>
</dbReference>
<organism evidence="10 11">
    <name type="scientific">Silvibacterium dinghuense</name>
    <dbReference type="NCBI Taxonomy" id="1560006"/>
    <lineage>
        <taxon>Bacteria</taxon>
        <taxon>Pseudomonadati</taxon>
        <taxon>Acidobacteriota</taxon>
        <taxon>Terriglobia</taxon>
        <taxon>Terriglobales</taxon>
        <taxon>Acidobacteriaceae</taxon>
        <taxon>Silvibacterium</taxon>
    </lineage>
</organism>
<evidence type="ECO:0000256" key="6">
    <source>
        <dbReference type="ARBA" id="ARBA00022989"/>
    </source>
</evidence>
<dbReference type="PANTHER" id="PTHR33908:SF3">
    <property type="entry name" value="UNDECAPRENYL PHOSPHATE-ALPHA-4-AMINO-4-DEOXY-L-ARABINOSE ARABINOSYL TRANSFERASE"/>
    <property type="match status" value="1"/>
</dbReference>
<feature type="transmembrane region" description="Helical" evidence="8">
    <location>
        <begin position="210"/>
        <end position="230"/>
    </location>
</feature>
<dbReference type="Pfam" id="PF13231">
    <property type="entry name" value="PMT_2"/>
    <property type="match status" value="1"/>
</dbReference>
<sequence length="578" mass="63113">MNSLRTAKRFVFPLLGLWVLLYASFSLVKPPLLDGPDSLQAEAAREMASSGDWITPHLDGVRSFAVPPLPTWLIAASFRVFGVTDWAARLPLAFAALALFLLALSLASRMCLTPVAGFYGALILLTSSGIFLFAHLLFPHLLCTLWITAALFYFWRSLRTPTLRTAIGFALTCALGSLTMGIAGALLPVLIALLFLFFTRNFAHLRRWHPAVIILVFCAAALPWRILAHYANPHHPYLSAIPRPATTPLLLFWDFLLLWLAPWTFFSLAGLSRLSRGLFNRTAHLDCRKQGLLLLTLWLGVTVVWFSIFQRHEFSLLPALPPFAILGATWLAAEEAAPSRYGRVVAWVLFVAGLIKAVTAVVLALRAPFPGFAVDIATLLHLHPGQHQQFFDYLSDLTFASMGAFRIPLLIFAAAVAVGVTANLILRLRGKARLANCFLAGMMAFVLIAAHIALNTFSPVFSSAILALAIRPEVEQGDAVIIDGRYEDASALGFYLRQPIQILSTPAGDLAPGSLATDAPPVFVDHDALAKLWDGPGRVFLWTSPESMPQLPGESYVIARDGGREIVSNEPNNGGATF</sequence>
<evidence type="ECO:0000256" key="4">
    <source>
        <dbReference type="ARBA" id="ARBA00022679"/>
    </source>
</evidence>
<keyword evidence="5 8" id="KW-0812">Transmembrane</keyword>
<dbReference type="EMBL" id="SDMK01000001">
    <property type="protein sequence ID" value="RXS97963.1"/>
    <property type="molecule type" value="Genomic_DNA"/>
</dbReference>
<feature type="transmembrane region" description="Helical" evidence="8">
    <location>
        <begin position="433"/>
        <end position="454"/>
    </location>
</feature>
<dbReference type="OrthoDB" id="9815691at2"/>
<proteinExistence type="predicted"/>
<name>A0A4Q1SKH4_9BACT</name>
<feature type="transmembrane region" description="Helical" evidence="8">
    <location>
        <begin position="167"/>
        <end position="198"/>
    </location>
</feature>
<dbReference type="GO" id="GO:0016763">
    <property type="term" value="F:pentosyltransferase activity"/>
    <property type="evidence" value="ECO:0007669"/>
    <property type="project" value="TreeGrafter"/>
</dbReference>
<evidence type="ECO:0000313" key="11">
    <source>
        <dbReference type="Proteomes" id="UP000290253"/>
    </source>
</evidence>
<feature type="domain" description="Glycosyltransferase RgtA/B/C/D-like" evidence="9">
    <location>
        <begin position="66"/>
        <end position="224"/>
    </location>
</feature>
<accession>A0A4Q1SKH4</accession>
<keyword evidence="3" id="KW-0328">Glycosyltransferase</keyword>
<feature type="transmembrane region" description="Helical" evidence="8">
    <location>
        <begin position="291"/>
        <end position="308"/>
    </location>
</feature>
<dbReference type="Proteomes" id="UP000290253">
    <property type="component" value="Unassembled WGS sequence"/>
</dbReference>
<dbReference type="InterPro" id="IPR038731">
    <property type="entry name" value="RgtA/B/C-like"/>
</dbReference>
<evidence type="ECO:0000256" key="1">
    <source>
        <dbReference type="ARBA" id="ARBA00004651"/>
    </source>
</evidence>
<feature type="transmembrane region" description="Helical" evidence="8">
    <location>
        <begin position="314"/>
        <end position="332"/>
    </location>
</feature>
<feature type="transmembrane region" description="Helical" evidence="8">
    <location>
        <begin position="86"/>
        <end position="106"/>
    </location>
</feature>
<evidence type="ECO:0000256" key="3">
    <source>
        <dbReference type="ARBA" id="ARBA00022676"/>
    </source>
</evidence>
<evidence type="ECO:0000259" key="9">
    <source>
        <dbReference type="Pfam" id="PF13231"/>
    </source>
</evidence>
<dbReference type="RefSeq" id="WP_129207742.1">
    <property type="nucleotide sequence ID" value="NZ_BMGU01000001.1"/>
</dbReference>